<reference evidence="2 3" key="1">
    <citation type="submission" date="2016-03" db="EMBL/GenBank/DDBJ databases">
        <title>Niastella vici sp. nov., isolated from farmland soil.</title>
        <authorList>
            <person name="Chen L."/>
            <person name="Wang D."/>
            <person name="Yang S."/>
            <person name="Wang G."/>
        </authorList>
    </citation>
    <scope>NUCLEOTIDE SEQUENCE [LARGE SCALE GENOMIC DNA]</scope>
    <source>
        <strain evidence="2 3">DJ57</strain>
    </source>
</reference>
<accession>A0A1V9FYC4</accession>
<evidence type="ECO:0000259" key="1">
    <source>
        <dbReference type="Pfam" id="PF18962"/>
    </source>
</evidence>
<evidence type="ECO:0000313" key="3">
    <source>
        <dbReference type="Proteomes" id="UP000192796"/>
    </source>
</evidence>
<dbReference type="OrthoDB" id="789014at2"/>
<dbReference type="Proteomes" id="UP000192796">
    <property type="component" value="Unassembled WGS sequence"/>
</dbReference>
<feature type="domain" description="Secretion system C-terminal sorting" evidence="1">
    <location>
        <begin position="750"/>
        <end position="819"/>
    </location>
</feature>
<proteinExistence type="predicted"/>
<dbReference type="Pfam" id="PF18962">
    <property type="entry name" value="Por_Secre_tail"/>
    <property type="match status" value="1"/>
</dbReference>
<dbReference type="Gene3D" id="2.60.40.10">
    <property type="entry name" value="Immunoglobulins"/>
    <property type="match status" value="1"/>
</dbReference>
<dbReference type="NCBIfam" id="TIGR04183">
    <property type="entry name" value="Por_Secre_tail"/>
    <property type="match status" value="1"/>
</dbReference>
<dbReference type="InterPro" id="IPR026444">
    <property type="entry name" value="Secre_tail"/>
</dbReference>
<protein>
    <recommendedName>
        <fullName evidence="1">Secretion system C-terminal sorting domain-containing protein</fullName>
    </recommendedName>
</protein>
<evidence type="ECO:0000313" key="2">
    <source>
        <dbReference type="EMBL" id="OQP63332.1"/>
    </source>
</evidence>
<name>A0A1V9FYC4_9BACT</name>
<dbReference type="STRING" id="1703345.A3860_25940"/>
<comment type="caution">
    <text evidence="2">The sequence shown here is derived from an EMBL/GenBank/DDBJ whole genome shotgun (WGS) entry which is preliminary data.</text>
</comment>
<sequence length="823" mass="91474">MTIPNADNFSDESINDIKITKDYVYASSIHKYYGSAYTAFRLWKLNRSTGVKIWNITYNPISTAAGAPYASALSFDVDSLNNLYATGYESAGDSRIAQWGICKFNSNGSLVYHQSIFNGTQYASQYSRGVSCYYFNNRLFYVGELQKASNTTGAYVNLLASDTGSVFAPYRIKRTESYYQELSSVKRILPYSATKYVIYSQVGHGVRIIFKSARTGNTIWQKDIRRGAHLEADKVSITADKKILISCLKHNGYEMQFDYKNYPDSLFFIRLDSLGKLTAESGYSMSGLVDFKPIQLYAGGDSDNVYVYAMKDYYDHYNSIHFFNIDKASFGTFNNYIGSQFSSIQGRQDLLAAKSRDSIIHIQYGFNATSAVYGVYKFNPIGWGAVQGVLLNQPIVVQNIRMHNSSSVVFSGQGKASNYYRIGRYLFGQTSTLWVVTRPVGQSVEGISSSNNSVYWTGKNGNSLLISRINASNGTTQWEKSIAPTFANQYYIPLDQQYNSMRNEYTVCGFIEDSTNNTYSQQAFYITLDTSGNIIRHWIQSGDYNKKNQLNTIAISQFGQTLIGGALYKIPFGRSAVLIEADTIAPINLNPEIPIITTSPSTTACYGDTLTLMATASDCDNCTFQWDDLGHTIGSTLKVTSSATYQVTVTNSVGSTSASQLIKIMPLPSKPTISLMGDSLKSSASVGNQWYLNGSLIPNATGQFWHPAKSGRYNVQVTESSCTGPMSDGFNYPITAIIDPNAFGGQVQVLPNPVLDKIIIINNLNHKLDLQLYDIWGRLLETSNVSINDTKELFVSQLRKGLYVLLITDSKTKKSIQKMLLKQ</sequence>
<dbReference type="EMBL" id="LVYD01000046">
    <property type="protein sequence ID" value="OQP63332.1"/>
    <property type="molecule type" value="Genomic_DNA"/>
</dbReference>
<gene>
    <name evidence="2" type="ORF">A3860_25940</name>
</gene>
<dbReference type="AlphaFoldDB" id="A0A1V9FYC4"/>
<keyword evidence="3" id="KW-1185">Reference proteome</keyword>
<dbReference type="RefSeq" id="WP_081148053.1">
    <property type="nucleotide sequence ID" value="NZ_LVYD01000046.1"/>
</dbReference>
<organism evidence="2 3">
    <name type="scientific">Niastella vici</name>
    <dbReference type="NCBI Taxonomy" id="1703345"/>
    <lineage>
        <taxon>Bacteria</taxon>
        <taxon>Pseudomonadati</taxon>
        <taxon>Bacteroidota</taxon>
        <taxon>Chitinophagia</taxon>
        <taxon>Chitinophagales</taxon>
        <taxon>Chitinophagaceae</taxon>
        <taxon>Niastella</taxon>
    </lineage>
</organism>
<dbReference type="InterPro" id="IPR013783">
    <property type="entry name" value="Ig-like_fold"/>
</dbReference>